<reference evidence="9" key="1">
    <citation type="submission" date="2022-11" db="EMBL/GenBank/DDBJ databases">
        <title>Description of Microcella daejonensis nov. sp, isolated from riverside soil.</title>
        <authorList>
            <person name="Molina K.M."/>
            <person name="Kim S.B."/>
        </authorList>
    </citation>
    <scope>NUCLEOTIDE SEQUENCE</scope>
    <source>
        <strain evidence="9">MMS21-STM12</strain>
    </source>
</reference>
<dbReference type="InterPro" id="IPR026030">
    <property type="entry name" value="Pur-cyt_permease_Fcy2/21/22"/>
</dbReference>
<dbReference type="EMBL" id="CP113089">
    <property type="protein sequence ID" value="WAB81112.1"/>
    <property type="molecule type" value="Genomic_DNA"/>
</dbReference>
<dbReference type="Pfam" id="PF02133">
    <property type="entry name" value="Transp_cyt_pur"/>
    <property type="match status" value="1"/>
</dbReference>
<evidence type="ECO:0000313" key="10">
    <source>
        <dbReference type="Proteomes" id="UP001164706"/>
    </source>
</evidence>
<comment type="subcellular location">
    <subcellularLocation>
        <location evidence="1">Membrane</location>
        <topology evidence="1">Multi-pass membrane protein</topology>
    </subcellularLocation>
</comment>
<dbReference type="AlphaFoldDB" id="A0A9E8SAZ8"/>
<feature type="transmembrane region" description="Helical" evidence="8">
    <location>
        <begin position="799"/>
        <end position="825"/>
    </location>
</feature>
<dbReference type="PANTHER" id="PTHR31806">
    <property type="entry name" value="PURINE-CYTOSINE PERMEASE FCY2-RELATED"/>
    <property type="match status" value="1"/>
</dbReference>
<gene>
    <name evidence="9" type="ORF">OVN18_11255</name>
</gene>
<feature type="transmembrane region" description="Helical" evidence="8">
    <location>
        <begin position="594"/>
        <end position="614"/>
    </location>
</feature>
<feature type="transmembrane region" description="Helical" evidence="8">
    <location>
        <begin position="566"/>
        <end position="588"/>
    </location>
</feature>
<feature type="compositionally biased region" description="Low complexity" evidence="7">
    <location>
        <begin position="365"/>
        <end position="379"/>
    </location>
</feature>
<evidence type="ECO:0000256" key="7">
    <source>
        <dbReference type="SAM" id="MobiDB-lite"/>
    </source>
</evidence>
<dbReference type="GO" id="GO:0005886">
    <property type="term" value="C:plasma membrane"/>
    <property type="evidence" value="ECO:0007669"/>
    <property type="project" value="TreeGrafter"/>
</dbReference>
<evidence type="ECO:0000256" key="6">
    <source>
        <dbReference type="ARBA" id="ARBA00023136"/>
    </source>
</evidence>
<dbReference type="KEGG" id="mdb:OVN18_11255"/>
<dbReference type="Gene3D" id="1.10.4160.10">
    <property type="entry name" value="Hydantoin permease"/>
    <property type="match status" value="1"/>
</dbReference>
<accession>A0A9E8SAZ8</accession>
<keyword evidence="5 8" id="KW-1133">Transmembrane helix</keyword>
<feature type="transmembrane region" description="Helical" evidence="8">
    <location>
        <begin position="537"/>
        <end position="559"/>
    </location>
</feature>
<feature type="transmembrane region" description="Helical" evidence="8">
    <location>
        <begin position="837"/>
        <end position="857"/>
    </location>
</feature>
<dbReference type="RefSeq" id="WP_267780873.1">
    <property type="nucleotide sequence ID" value="NZ_CP113089.1"/>
</dbReference>
<feature type="compositionally biased region" description="Low complexity" evidence="7">
    <location>
        <begin position="428"/>
        <end position="452"/>
    </location>
</feature>
<feature type="compositionally biased region" description="Low complexity" evidence="7">
    <location>
        <begin position="463"/>
        <end position="478"/>
    </location>
</feature>
<keyword evidence="10" id="KW-1185">Reference proteome</keyword>
<evidence type="ECO:0000256" key="4">
    <source>
        <dbReference type="ARBA" id="ARBA00022692"/>
    </source>
</evidence>
<feature type="region of interest" description="Disordered" evidence="7">
    <location>
        <begin position="325"/>
        <end position="379"/>
    </location>
</feature>
<name>A0A9E8SAZ8_9MICO</name>
<feature type="compositionally biased region" description="Low complexity" evidence="7">
    <location>
        <begin position="56"/>
        <end position="74"/>
    </location>
</feature>
<dbReference type="InterPro" id="IPR001248">
    <property type="entry name" value="Pur-cyt_permease"/>
</dbReference>
<feature type="compositionally biased region" description="Pro residues" evidence="7">
    <location>
        <begin position="453"/>
        <end position="462"/>
    </location>
</feature>
<feature type="region of interest" description="Disordered" evidence="7">
    <location>
        <begin position="261"/>
        <end position="295"/>
    </location>
</feature>
<keyword evidence="6 8" id="KW-0472">Membrane</keyword>
<evidence type="ECO:0000256" key="5">
    <source>
        <dbReference type="ARBA" id="ARBA00022989"/>
    </source>
</evidence>
<feature type="compositionally biased region" description="Pro residues" evidence="7">
    <location>
        <begin position="355"/>
        <end position="364"/>
    </location>
</feature>
<feature type="region of interest" description="Disordered" evidence="7">
    <location>
        <begin position="156"/>
        <end position="209"/>
    </location>
</feature>
<sequence>MIDERPEPDIPGSEAPPGPRRSTFTPPPAGAEYRPGSLTEGEGVPPLAAPAPSPMPVDAVPSAASASPVSAPVSIPDPPRRASLTDEALLRVADPDAADADTAALIALVEQQLSLRVEEAARLQLWERAVRDAGIPDADELVQSVRSSFTGVIDLVPPRDAAPSGSEDPWAQYPGTVSPPPRLEEDREPANAPALSTTVDPMTATGPAADPAAVVDAGADARASWPTAAGVGAAASDAAAPASAASDAAAPASAASPSPALRSALADAPPPILGTGVPVPSPVAPSAPDASAAPAAPLPPLAPSAAPSVSGALAAAPPPVGLVPSAVAPPPADDDTADIPVIPLRPPSSAAEAPSPSPEAPFPPATASASLASPPSVVSATAPPRLAPVPLVEPEPTLTGPSDLDRLLAGIASPTAHDDVMVAPELAEAEAASPPAPSPSAASPSAPSASGPVPVPPDPLIPAPAASSSPSAPVLAASAPSAPTAVGSVSSGAAGTAPIAPLPSTGPPRDPAALRIEESALEPTPAALRAGRSLRLFWLWFSVSASAVSIGLGGVLLGLGMSLREAILSALIGVALSFLPLGLGTLAGKWSGQPTIVVSRATFGIVGNAVPALLAVVTRLVWAAALVWMLGSGIASALAPLGLDPALTAPVAAAVGLVIAASVAGLGFGLIVRVAAVASVLAAVLLVALIALTAPRLDIPQALTIPDGGWALVVTGAVLVFSVIGLAWAQSSGDLARYQSRATLGVGAVMGTGFGATLPAFLLVCWGALLAASDPQLASGLATDPIGALGAVLPGAGSFALVLALAISLVLAAALALYSGGFAILSAGLRAPRWGAVLAASVGTGAVLAVLAVTAPALDSLVRDGLTTLAVPVAAWAGVFGAETMMRRRRVHSPSLLRSGGVYPAVRVLNLVVLLGVTFIGWGLTAADTAGLGWQGYLWPLLGADPVLIASDLGVLVALGLGLLVPVAAGVPALRRLEAAERAAVDS</sequence>
<feature type="transmembrane region" description="Helical" evidence="8">
    <location>
        <begin position="621"/>
        <end position="641"/>
    </location>
</feature>
<feature type="transmembrane region" description="Helical" evidence="8">
    <location>
        <begin position="907"/>
        <end position="927"/>
    </location>
</feature>
<protein>
    <submittedName>
        <fullName evidence="9">Cytosine permease</fullName>
    </submittedName>
</protein>
<evidence type="ECO:0000313" key="9">
    <source>
        <dbReference type="EMBL" id="WAB81112.1"/>
    </source>
</evidence>
<dbReference type="GO" id="GO:0022857">
    <property type="term" value="F:transmembrane transporter activity"/>
    <property type="evidence" value="ECO:0007669"/>
    <property type="project" value="InterPro"/>
</dbReference>
<feature type="region of interest" description="Disordered" evidence="7">
    <location>
        <begin position="1"/>
        <end position="81"/>
    </location>
</feature>
<keyword evidence="4 8" id="KW-0812">Transmembrane</keyword>
<dbReference type="Proteomes" id="UP001164706">
    <property type="component" value="Chromosome"/>
</dbReference>
<evidence type="ECO:0000256" key="2">
    <source>
        <dbReference type="ARBA" id="ARBA00008974"/>
    </source>
</evidence>
<feature type="compositionally biased region" description="Low complexity" evidence="7">
    <location>
        <begin position="286"/>
        <end position="295"/>
    </location>
</feature>
<evidence type="ECO:0000256" key="8">
    <source>
        <dbReference type="SAM" id="Phobius"/>
    </source>
</evidence>
<feature type="region of interest" description="Disordered" evidence="7">
    <location>
        <begin position="428"/>
        <end position="478"/>
    </location>
</feature>
<comment type="similarity">
    <text evidence="2">Belongs to the purine-cytosine permease (2.A.39) family.</text>
</comment>
<evidence type="ECO:0000256" key="3">
    <source>
        <dbReference type="ARBA" id="ARBA00022448"/>
    </source>
</evidence>
<feature type="transmembrane region" description="Helical" evidence="8">
    <location>
        <begin position="947"/>
        <end position="974"/>
    </location>
</feature>
<feature type="transmembrane region" description="Helical" evidence="8">
    <location>
        <begin position="742"/>
        <end position="769"/>
    </location>
</feature>
<feature type="transmembrane region" description="Helical" evidence="8">
    <location>
        <begin position="869"/>
        <end position="886"/>
    </location>
</feature>
<evidence type="ECO:0000256" key="1">
    <source>
        <dbReference type="ARBA" id="ARBA00004141"/>
    </source>
</evidence>
<feature type="transmembrane region" description="Helical" evidence="8">
    <location>
        <begin position="647"/>
        <end position="668"/>
    </location>
</feature>
<organism evidence="9 10">
    <name type="scientific">Microcella daejeonensis</name>
    <dbReference type="NCBI Taxonomy" id="2994971"/>
    <lineage>
        <taxon>Bacteria</taxon>
        <taxon>Bacillati</taxon>
        <taxon>Actinomycetota</taxon>
        <taxon>Actinomycetes</taxon>
        <taxon>Micrococcales</taxon>
        <taxon>Microbacteriaceae</taxon>
        <taxon>Microcella</taxon>
    </lineage>
</organism>
<dbReference type="PANTHER" id="PTHR31806:SF1">
    <property type="entry name" value="PURINE-CYTOSINE PERMEASE FCY2-RELATED"/>
    <property type="match status" value="1"/>
</dbReference>
<keyword evidence="3" id="KW-0813">Transport</keyword>
<feature type="transmembrane region" description="Helical" evidence="8">
    <location>
        <begin position="675"/>
        <end position="697"/>
    </location>
</feature>
<feature type="compositionally biased region" description="Pro residues" evidence="7">
    <location>
        <begin position="14"/>
        <end position="29"/>
    </location>
</feature>
<feature type="transmembrane region" description="Helical" evidence="8">
    <location>
        <begin position="709"/>
        <end position="730"/>
    </location>
</feature>
<proteinExistence type="inferred from homology"/>